<keyword evidence="8 9" id="KW-0694">RNA-binding</keyword>
<evidence type="ECO:0000256" key="2">
    <source>
        <dbReference type="ARBA" id="ARBA00022679"/>
    </source>
</evidence>
<dbReference type="RefSeq" id="WP_078687855.1">
    <property type="nucleotide sequence ID" value="NZ_FNWT01000017.1"/>
</dbReference>
<dbReference type="Gene3D" id="1.10.3090.10">
    <property type="entry name" value="cca-adding enzyme, domain 2"/>
    <property type="match status" value="1"/>
</dbReference>
<evidence type="ECO:0000256" key="1">
    <source>
        <dbReference type="ARBA" id="ARBA00001946"/>
    </source>
</evidence>
<dbReference type="NCBIfam" id="TIGR00277">
    <property type="entry name" value="HDIG"/>
    <property type="match status" value="1"/>
</dbReference>
<dbReference type="EMBL" id="FNWT01000017">
    <property type="protein sequence ID" value="SEH71283.1"/>
    <property type="molecule type" value="Genomic_DNA"/>
</dbReference>
<dbReference type="Pfam" id="PF01966">
    <property type="entry name" value="HD"/>
    <property type="match status" value="1"/>
</dbReference>
<dbReference type="PANTHER" id="PTHR46173:SF1">
    <property type="entry name" value="CCA TRNA NUCLEOTIDYLTRANSFERASE 1, MITOCHONDRIAL"/>
    <property type="match status" value="1"/>
</dbReference>
<evidence type="ECO:0000256" key="9">
    <source>
        <dbReference type="RuleBase" id="RU003953"/>
    </source>
</evidence>
<proteinExistence type="inferred from homology"/>
<dbReference type="SUPFAM" id="SSF81301">
    <property type="entry name" value="Nucleotidyltransferase"/>
    <property type="match status" value="1"/>
</dbReference>
<keyword evidence="6" id="KW-0547">Nucleotide-binding</keyword>
<evidence type="ECO:0000256" key="5">
    <source>
        <dbReference type="ARBA" id="ARBA00022723"/>
    </source>
</evidence>
<dbReference type="InterPro" id="IPR006675">
    <property type="entry name" value="HDIG_dom"/>
</dbReference>
<dbReference type="InterPro" id="IPR043519">
    <property type="entry name" value="NT_sf"/>
</dbReference>
<dbReference type="InterPro" id="IPR032828">
    <property type="entry name" value="PolyA_RNA-bd"/>
</dbReference>
<feature type="domain" description="HD" evidence="10">
    <location>
        <begin position="255"/>
        <end position="380"/>
    </location>
</feature>
<evidence type="ECO:0000256" key="6">
    <source>
        <dbReference type="ARBA" id="ARBA00022741"/>
    </source>
</evidence>
<organism evidence="11 12">
    <name type="scientific">Parafannyhessea umbonata</name>
    <dbReference type="NCBI Taxonomy" id="604330"/>
    <lineage>
        <taxon>Bacteria</taxon>
        <taxon>Bacillati</taxon>
        <taxon>Actinomycetota</taxon>
        <taxon>Coriobacteriia</taxon>
        <taxon>Coriobacteriales</taxon>
        <taxon>Atopobiaceae</taxon>
        <taxon>Parafannyhessea</taxon>
    </lineage>
</organism>
<dbReference type="Pfam" id="PF12627">
    <property type="entry name" value="PolyA_pol_RNAbd"/>
    <property type="match status" value="1"/>
</dbReference>
<keyword evidence="7" id="KW-0460">Magnesium</keyword>
<sequence length="463" mass="51070">MARALRDVAYGVPDYALSVLRALEAAGFEAWVVGGWVRDALLGAPCHDVDITTSAHWRDAERVLDSCGIAVRETGTAHGTVTAIVGGKPVEVTTYRVESSYTDHRHPDDVVFVDDVREDLKRRDFTINAMAYHPERGLLDPHGGRDDLDLGLIRAVGDPRLRFSEDALRVLRAVRFACRLGFDVEPRTQEALARCADGLEDIANERIGQELDGIVCTGAVAWALAHEMPVLGVAVPELKPLVAFDQRSPYHAYDVLEHTMRVCRAVEEFTGGNASRELRWAALMHDVAKPITFTQDETGRGHFFDHPKVGARVCELLMRRLALPHDLIIPVRSLVRLHDHVVSPTSRSMRRTLMKFDKACPGRAPRLAFDLLDLKRADAVSKVDWVAGYAIELDGIELALRRELERGATYRMGDLAVNGSDVISVTGIKPGPGVGLILQGLLSAVVNGDLPNEREELLRSLQI</sequence>
<dbReference type="PROSITE" id="PS51831">
    <property type="entry name" value="HD"/>
    <property type="match status" value="1"/>
</dbReference>
<dbReference type="SMART" id="SM00471">
    <property type="entry name" value="HDc"/>
    <property type="match status" value="1"/>
</dbReference>
<name>A0A1H6KDJ9_9ACTN</name>
<dbReference type="InterPro" id="IPR006674">
    <property type="entry name" value="HD_domain"/>
</dbReference>
<protein>
    <submittedName>
        <fullName evidence="11">tRNA nucleotidyltransferase (CCA-adding enzyme)</fullName>
    </submittedName>
</protein>
<dbReference type="InterPro" id="IPR050264">
    <property type="entry name" value="Bact_CCA-adding_enz_type3_sf"/>
</dbReference>
<dbReference type="Gene3D" id="1.10.246.80">
    <property type="match status" value="1"/>
</dbReference>
<evidence type="ECO:0000259" key="10">
    <source>
        <dbReference type="PROSITE" id="PS51831"/>
    </source>
</evidence>
<evidence type="ECO:0000256" key="3">
    <source>
        <dbReference type="ARBA" id="ARBA00022694"/>
    </source>
</evidence>
<dbReference type="CDD" id="cd00077">
    <property type="entry name" value="HDc"/>
    <property type="match status" value="1"/>
</dbReference>
<dbReference type="Proteomes" id="UP000199135">
    <property type="component" value="Unassembled WGS sequence"/>
</dbReference>
<keyword evidence="3" id="KW-0819">tRNA processing</keyword>
<dbReference type="InterPro" id="IPR032810">
    <property type="entry name" value="CCA-adding_enz_C"/>
</dbReference>
<evidence type="ECO:0000256" key="4">
    <source>
        <dbReference type="ARBA" id="ARBA00022695"/>
    </source>
</evidence>
<evidence type="ECO:0000313" key="12">
    <source>
        <dbReference type="Proteomes" id="UP000199135"/>
    </source>
</evidence>
<dbReference type="Pfam" id="PF01743">
    <property type="entry name" value="PolyA_pol"/>
    <property type="match status" value="1"/>
</dbReference>
<comment type="cofactor">
    <cofactor evidence="1">
        <name>Mg(2+)</name>
        <dbReference type="ChEBI" id="CHEBI:18420"/>
    </cofactor>
</comment>
<dbReference type="Pfam" id="PF13735">
    <property type="entry name" value="tRNA_NucTran2_2"/>
    <property type="match status" value="1"/>
</dbReference>
<evidence type="ECO:0000256" key="7">
    <source>
        <dbReference type="ARBA" id="ARBA00022842"/>
    </source>
</evidence>
<keyword evidence="2 9" id="KW-0808">Transferase</keyword>
<gene>
    <name evidence="11" type="ORF">SAMN05216447_1179</name>
</gene>
<reference evidence="11 12" key="1">
    <citation type="submission" date="2016-10" db="EMBL/GenBank/DDBJ databases">
        <authorList>
            <person name="Varghese N."/>
            <person name="Submissions S."/>
        </authorList>
    </citation>
    <scope>NUCLEOTIDE SEQUENCE [LARGE SCALE GENOMIC DNA]</scope>
    <source>
        <strain evidence="11 12">WCP15</strain>
    </source>
</reference>
<accession>A0A1H6KDJ9</accession>
<keyword evidence="4" id="KW-0548">Nucleotidyltransferase</keyword>
<keyword evidence="5" id="KW-0479">Metal-binding</keyword>
<comment type="similarity">
    <text evidence="9">Belongs to the tRNA nucleotidyltransferase/poly(A) polymerase family.</text>
</comment>
<dbReference type="CDD" id="cd05398">
    <property type="entry name" value="NT_ClassII-CCAase"/>
    <property type="match status" value="1"/>
</dbReference>
<keyword evidence="12" id="KW-1185">Reference proteome</keyword>
<evidence type="ECO:0000313" key="11">
    <source>
        <dbReference type="EMBL" id="SEH71283.1"/>
    </source>
</evidence>
<dbReference type="PANTHER" id="PTHR46173">
    <property type="entry name" value="CCA TRNA NUCLEOTIDYLTRANSFERASE 1, MITOCHONDRIAL"/>
    <property type="match status" value="1"/>
</dbReference>
<dbReference type="InterPro" id="IPR002646">
    <property type="entry name" value="PolA_pol_head_dom"/>
</dbReference>
<dbReference type="InterPro" id="IPR003607">
    <property type="entry name" value="HD/PDEase_dom"/>
</dbReference>
<comment type="caution">
    <text evidence="11">The sequence shown here is derived from an EMBL/GenBank/DDBJ whole genome shotgun (WGS) entry which is preliminary data.</text>
</comment>
<dbReference type="Gene3D" id="3.30.460.10">
    <property type="entry name" value="Beta Polymerase, domain 2"/>
    <property type="match status" value="1"/>
</dbReference>
<dbReference type="SUPFAM" id="SSF81891">
    <property type="entry name" value="Poly A polymerase C-terminal region-like"/>
    <property type="match status" value="1"/>
</dbReference>
<evidence type="ECO:0000256" key="8">
    <source>
        <dbReference type="ARBA" id="ARBA00022884"/>
    </source>
</evidence>